<feature type="transmembrane region" description="Helical" evidence="8">
    <location>
        <begin position="339"/>
        <end position="361"/>
    </location>
</feature>
<proteinExistence type="predicted"/>
<feature type="transmembrane region" description="Helical" evidence="8">
    <location>
        <begin position="133"/>
        <end position="153"/>
    </location>
</feature>
<evidence type="ECO:0000256" key="2">
    <source>
        <dbReference type="ARBA" id="ARBA00022448"/>
    </source>
</evidence>
<dbReference type="CDD" id="cd06173">
    <property type="entry name" value="MFS_MefA_like"/>
    <property type="match status" value="1"/>
</dbReference>
<dbReference type="PANTHER" id="PTHR23513">
    <property type="entry name" value="INTEGRAL MEMBRANE EFFLUX PROTEIN-RELATED"/>
    <property type="match status" value="1"/>
</dbReference>
<dbReference type="OrthoDB" id="9775268at2"/>
<dbReference type="InterPro" id="IPR036259">
    <property type="entry name" value="MFS_trans_sf"/>
</dbReference>
<keyword evidence="6 8" id="KW-0472">Membrane</keyword>
<dbReference type="PANTHER" id="PTHR23513:SF11">
    <property type="entry name" value="STAPHYLOFERRIN A TRANSPORTER"/>
    <property type="match status" value="1"/>
</dbReference>
<evidence type="ECO:0000313" key="10">
    <source>
        <dbReference type="EMBL" id="QBP11816.1"/>
    </source>
</evidence>
<organism evidence="10 11">
    <name type="scientific">Cupriavidus metallidurans</name>
    <dbReference type="NCBI Taxonomy" id="119219"/>
    <lineage>
        <taxon>Bacteria</taxon>
        <taxon>Pseudomonadati</taxon>
        <taxon>Pseudomonadota</taxon>
        <taxon>Betaproteobacteria</taxon>
        <taxon>Burkholderiales</taxon>
        <taxon>Burkholderiaceae</taxon>
        <taxon>Cupriavidus</taxon>
    </lineage>
</organism>
<dbReference type="PROSITE" id="PS50850">
    <property type="entry name" value="MFS"/>
    <property type="match status" value="1"/>
</dbReference>
<feature type="transmembrane region" description="Helical" evidence="8">
    <location>
        <begin position="159"/>
        <end position="182"/>
    </location>
</feature>
<evidence type="ECO:0000256" key="8">
    <source>
        <dbReference type="SAM" id="Phobius"/>
    </source>
</evidence>
<reference evidence="10 11" key="1">
    <citation type="submission" date="2019-03" db="EMBL/GenBank/DDBJ databases">
        <title>Comparative insights into the high quality Complete genome sequence of highly metal resistant Cupriavidus metallidurans strain BS1 isolated from a gold-copper mine.</title>
        <authorList>
            <person name="Mazhar H.S."/>
            <person name="Rensing C."/>
        </authorList>
    </citation>
    <scope>NUCLEOTIDE SEQUENCE [LARGE SCALE GENOMIC DNA]</scope>
    <source>
        <strain evidence="10 11">BS1</strain>
    </source>
</reference>
<keyword evidence="2" id="KW-0813">Transport</keyword>
<accession>A0A482IV63</accession>
<dbReference type="InterPro" id="IPR020846">
    <property type="entry name" value="MFS_dom"/>
</dbReference>
<dbReference type="EMBL" id="CP037901">
    <property type="protein sequence ID" value="QBP11816.1"/>
    <property type="molecule type" value="Genomic_DNA"/>
</dbReference>
<feature type="transmembrane region" description="Helical" evidence="8">
    <location>
        <begin position="367"/>
        <end position="389"/>
    </location>
</feature>
<protein>
    <submittedName>
        <fullName evidence="10">MFS transporter</fullName>
    </submittedName>
</protein>
<evidence type="ECO:0000256" key="3">
    <source>
        <dbReference type="ARBA" id="ARBA00022475"/>
    </source>
</evidence>
<feature type="compositionally biased region" description="Low complexity" evidence="7">
    <location>
        <begin position="36"/>
        <end position="45"/>
    </location>
</feature>
<gene>
    <name evidence="10" type="ORF">DDF84_018565</name>
</gene>
<feature type="transmembrane region" description="Helical" evidence="8">
    <location>
        <begin position="223"/>
        <end position="243"/>
    </location>
</feature>
<dbReference type="Proteomes" id="UP000253772">
    <property type="component" value="Chromosome c2"/>
</dbReference>
<dbReference type="SUPFAM" id="SSF103473">
    <property type="entry name" value="MFS general substrate transporter"/>
    <property type="match status" value="1"/>
</dbReference>
<evidence type="ECO:0000313" key="11">
    <source>
        <dbReference type="Proteomes" id="UP000253772"/>
    </source>
</evidence>
<evidence type="ECO:0000259" key="9">
    <source>
        <dbReference type="PROSITE" id="PS50850"/>
    </source>
</evidence>
<comment type="subcellular location">
    <subcellularLocation>
        <location evidence="1">Cell membrane</location>
        <topology evidence="1">Multi-pass membrane protein</topology>
    </subcellularLocation>
</comment>
<feature type="transmembrane region" description="Helical" evidence="8">
    <location>
        <begin position="309"/>
        <end position="327"/>
    </location>
</feature>
<keyword evidence="3" id="KW-1003">Cell membrane</keyword>
<name>A0A482IV63_9BURK</name>
<feature type="transmembrane region" description="Helical" evidence="8">
    <location>
        <begin position="102"/>
        <end position="126"/>
    </location>
</feature>
<evidence type="ECO:0000256" key="6">
    <source>
        <dbReference type="ARBA" id="ARBA00023136"/>
    </source>
</evidence>
<dbReference type="Pfam" id="PF05977">
    <property type="entry name" value="MFS_3"/>
    <property type="match status" value="1"/>
</dbReference>
<keyword evidence="4 8" id="KW-0812">Transmembrane</keyword>
<dbReference type="InterPro" id="IPR010290">
    <property type="entry name" value="TM_effector"/>
</dbReference>
<dbReference type="GO" id="GO:0022857">
    <property type="term" value="F:transmembrane transporter activity"/>
    <property type="evidence" value="ECO:0007669"/>
    <property type="project" value="InterPro"/>
</dbReference>
<evidence type="ECO:0000256" key="4">
    <source>
        <dbReference type="ARBA" id="ARBA00022692"/>
    </source>
</evidence>
<feature type="region of interest" description="Disordered" evidence="7">
    <location>
        <begin position="18"/>
        <end position="53"/>
    </location>
</feature>
<keyword evidence="5 8" id="KW-1133">Transmembrane helix</keyword>
<dbReference type="AlphaFoldDB" id="A0A482IV63"/>
<feature type="transmembrane region" description="Helical" evidence="8">
    <location>
        <begin position="277"/>
        <end position="297"/>
    </location>
</feature>
<feature type="domain" description="Major facilitator superfamily (MFS) profile" evidence="9">
    <location>
        <begin position="65"/>
        <end position="451"/>
    </location>
</feature>
<evidence type="ECO:0000256" key="5">
    <source>
        <dbReference type="ARBA" id="ARBA00022989"/>
    </source>
</evidence>
<dbReference type="Gene3D" id="1.20.1250.20">
    <property type="entry name" value="MFS general substrate transporter like domains"/>
    <property type="match status" value="1"/>
</dbReference>
<sequence length="472" mass="48821">MLHSARLCRAIAVTSDRRPFRGSPASALSATAGHGPVRSPLRSPLSMPPTPPTHSSVLQPLCEPVFRMLWLAWLTGNMTMWMNDVSTSWLMAQLSDGPMMVALVQACASLPLFLLGLPSGALADLLDRKRLYAFAQFWIAVVSTAMAVLVALGGMTAPWLLALSLANGVGLAMRFPVFSAIVPTLVPRTQLPAALTLNALAINVSRIAGPLLAGVVIASLGMVAVFTLNAALSLLSCVLILNCRTPAHLPAARRQGLMATMRGGLAFVAQSPPMRNVLLRAFLFFVHANGLLALLPLVAKGHQANATTYTMLLASMGAGAIASAIALPRVSDAGSRDRVVAVGIVLYALAVCAAALAPSLWLVAPALALSGGVWLCVVNTLTMSAQLVLPNGVRARGIAIYQMAIMGGSAAGAALWGQVASQTSVQAALIASAASSLAVQWLSRRVSVDAEALPKHDVATATAATTEAADAG</sequence>
<evidence type="ECO:0000256" key="7">
    <source>
        <dbReference type="SAM" id="MobiDB-lite"/>
    </source>
</evidence>
<dbReference type="GO" id="GO:0005886">
    <property type="term" value="C:plasma membrane"/>
    <property type="evidence" value="ECO:0007669"/>
    <property type="project" value="UniProtKB-SubCell"/>
</dbReference>
<evidence type="ECO:0000256" key="1">
    <source>
        <dbReference type="ARBA" id="ARBA00004651"/>
    </source>
</evidence>